<dbReference type="PANTHER" id="PTHR15108">
    <property type="entry name" value="N-ACYLGLUCOSAMINE-2-EPIMERASE"/>
    <property type="match status" value="1"/>
</dbReference>
<dbReference type="Proteomes" id="UP000460549">
    <property type="component" value="Unassembled WGS sequence"/>
</dbReference>
<comment type="similarity">
    <text evidence="1">Belongs to the N-acylglucosamine 2-epimerase family.</text>
</comment>
<organism evidence="3 4">
    <name type="scientific">Bullifex porci</name>
    <dbReference type="NCBI Taxonomy" id="2606638"/>
    <lineage>
        <taxon>Bacteria</taxon>
        <taxon>Pseudomonadati</taxon>
        <taxon>Spirochaetota</taxon>
        <taxon>Spirochaetia</taxon>
        <taxon>Spirochaetales</taxon>
        <taxon>Spirochaetaceae</taxon>
        <taxon>Bullifex</taxon>
    </lineage>
</organism>
<dbReference type="Gene3D" id="1.50.10.10">
    <property type="match status" value="1"/>
</dbReference>
<dbReference type="InterPro" id="IPR012341">
    <property type="entry name" value="6hp_glycosidase-like_sf"/>
</dbReference>
<evidence type="ECO:0000313" key="3">
    <source>
        <dbReference type="EMBL" id="MSU05890.1"/>
    </source>
</evidence>
<protein>
    <submittedName>
        <fullName evidence="3">N-acylglucosamine 2-epimerase</fullName>
    </submittedName>
</protein>
<dbReference type="InterPro" id="IPR008928">
    <property type="entry name" value="6-hairpin_glycosidase_sf"/>
</dbReference>
<evidence type="ECO:0000256" key="2">
    <source>
        <dbReference type="ARBA" id="ARBA00023235"/>
    </source>
</evidence>
<dbReference type="GO" id="GO:0016853">
    <property type="term" value="F:isomerase activity"/>
    <property type="evidence" value="ECO:0007669"/>
    <property type="project" value="UniProtKB-KW"/>
</dbReference>
<proteinExistence type="inferred from homology"/>
<dbReference type="AlphaFoldDB" id="A0A7X2PCJ3"/>
<sequence>MSNLSNFYISQIEDRFVPYWLKFIDKEYGGILNCITNDGERLISNDKFSWSQGRWLYILSLLLEMKDVFSSINYSQIEEAAEKTASFLTKYSYNEAYHVTFKSNQKGMWLKDERGEYFSSIYADCFVAIGLSEYSKVTNNKAYSAIALKITNSILKRIDDGKYNTEPYPIPDGYSSHGIYMILTNLLEVTSSMLEAFNLDSASLREKQMWCVDTILSKHLDNNRLLIREYVSSSFNDNLLLDRHINPGHTLEDMWFMIECFEHNCILNQKLSLICEITKAVTALGWDKEYGGLLRFVDIDGGRPKGIDNKSDYENLISSTWDMKLWWPHSEMLYLYRKLYVLTKDKTFENYYEMAFDYSFSTFPSTNNGEWVQIRDRKGEPIDKVVALPVKDPFHIMRDFLKIIKLEEK</sequence>
<dbReference type="InterPro" id="IPR010819">
    <property type="entry name" value="AGE/CE"/>
</dbReference>
<gene>
    <name evidence="3" type="ORF">FYJ80_03735</name>
</gene>
<dbReference type="SUPFAM" id="SSF48208">
    <property type="entry name" value="Six-hairpin glycosidases"/>
    <property type="match status" value="1"/>
</dbReference>
<dbReference type="GO" id="GO:0005975">
    <property type="term" value="P:carbohydrate metabolic process"/>
    <property type="evidence" value="ECO:0007669"/>
    <property type="project" value="InterPro"/>
</dbReference>
<dbReference type="EMBL" id="VUNN01000004">
    <property type="protein sequence ID" value="MSU05890.1"/>
    <property type="molecule type" value="Genomic_DNA"/>
</dbReference>
<dbReference type="Pfam" id="PF07221">
    <property type="entry name" value="GlcNAc_2-epim"/>
    <property type="match status" value="1"/>
</dbReference>
<accession>A0A7X2PCJ3</accession>
<keyword evidence="4" id="KW-1185">Reference proteome</keyword>
<name>A0A7X2PCJ3_9SPIO</name>
<evidence type="ECO:0000256" key="1">
    <source>
        <dbReference type="ARBA" id="ARBA00008558"/>
    </source>
</evidence>
<reference evidence="3 4" key="1">
    <citation type="submission" date="2019-08" db="EMBL/GenBank/DDBJ databases">
        <title>In-depth cultivation of the pig gut microbiome towards novel bacterial diversity and tailored functional studies.</title>
        <authorList>
            <person name="Wylensek D."/>
            <person name="Hitch T.C.A."/>
            <person name="Clavel T."/>
        </authorList>
    </citation>
    <scope>NUCLEOTIDE SEQUENCE [LARGE SCALE GENOMIC DNA]</scope>
    <source>
        <strain evidence="3 4">NM-380-WT-3C1</strain>
    </source>
</reference>
<comment type="caution">
    <text evidence="3">The sequence shown here is derived from an EMBL/GenBank/DDBJ whole genome shotgun (WGS) entry which is preliminary data.</text>
</comment>
<evidence type="ECO:0000313" key="4">
    <source>
        <dbReference type="Proteomes" id="UP000460549"/>
    </source>
</evidence>
<dbReference type="RefSeq" id="WP_154424791.1">
    <property type="nucleotide sequence ID" value="NZ_VUNN01000004.1"/>
</dbReference>
<keyword evidence="2" id="KW-0413">Isomerase</keyword>